<evidence type="ECO:0000313" key="7">
    <source>
        <dbReference type="EMBL" id="GAA5805304.1"/>
    </source>
</evidence>
<dbReference type="Gene3D" id="3.10.260.10">
    <property type="entry name" value="Transcription regulator HTH, APSES-type DNA-binding domain"/>
    <property type="match status" value="1"/>
</dbReference>
<evidence type="ECO:0000259" key="6">
    <source>
        <dbReference type="PROSITE" id="PS51299"/>
    </source>
</evidence>
<dbReference type="PROSITE" id="PS51299">
    <property type="entry name" value="HTH_APSES"/>
    <property type="match status" value="1"/>
</dbReference>
<dbReference type="EMBL" id="BAABUJ010000044">
    <property type="protein sequence ID" value="GAA5805304.1"/>
    <property type="molecule type" value="Genomic_DNA"/>
</dbReference>
<feature type="domain" description="HTH APSES-type" evidence="6">
    <location>
        <begin position="29"/>
        <end position="136"/>
    </location>
</feature>
<evidence type="ECO:0000256" key="1">
    <source>
        <dbReference type="ARBA" id="ARBA00007247"/>
    </source>
</evidence>
<name>A0ABP9YEB3_9FUNG</name>
<comment type="similarity">
    <text evidence="1">Belongs to the EFG1/PHD1/stuA family.</text>
</comment>
<evidence type="ECO:0000256" key="4">
    <source>
        <dbReference type="ARBA" id="ARBA00023163"/>
    </source>
</evidence>
<keyword evidence="4" id="KW-0804">Transcription</keyword>
<gene>
    <name evidence="7" type="ORF">HPULCUR_010819</name>
</gene>
<feature type="region of interest" description="Disordered" evidence="5">
    <location>
        <begin position="314"/>
        <end position="335"/>
    </location>
</feature>
<dbReference type="PANTHER" id="PTHR47792">
    <property type="entry name" value="PROTEIN SOK2-RELATED"/>
    <property type="match status" value="1"/>
</dbReference>
<evidence type="ECO:0000256" key="3">
    <source>
        <dbReference type="ARBA" id="ARBA00023125"/>
    </source>
</evidence>
<keyword evidence="2" id="KW-0805">Transcription regulation</keyword>
<dbReference type="InterPro" id="IPR029790">
    <property type="entry name" value="EFG1/Phd1/StuA"/>
</dbReference>
<sequence>MYRPHSIDHHHDLNWSSNNYSNSTLPRPKITTNVWEDEGTLCFQVDAKGICVARRQDNDMINGTKLLNVVGMSRGKRDGILKNEKGRVVVKVGAMHLKGVWIPFNRATELAEKFKILDVLYPLFVDEPSIYLCSSSISASHNNDVIPSPPTNKCNIASPLPAYRSTNDDYSTNWEPRPYNIPNHYDHVLHRNHHHHNHHHHHHHQQQQQNIQQQHNIQQHQEATARYHSPTDDSMYLLNNDYYNQRQMNRGSFSSVSSHHSYLYPSSYQEEENKPGFIDNNNNNNLYNNAYTRSVYTASSPYIKSSPYTNIHIDHTNTTNKSANGSATPSSWLSPETPTAVLFQQKDKSIVSNKKRKASCDSVDAKSKLSPSLRATRKIRLDTQD</sequence>
<dbReference type="Proteomes" id="UP001476247">
    <property type="component" value="Unassembled WGS sequence"/>
</dbReference>
<keyword evidence="8" id="KW-1185">Reference proteome</keyword>
<accession>A0ABP9YEB3</accession>
<keyword evidence="3" id="KW-0238">DNA-binding</keyword>
<dbReference type="Pfam" id="PF04383">
    <property type="entry name" value="KilA-N"/>
    <property type="match status" value="1"/>
</dbReference>
<feature type="compositionally biased region" description="Low complexity" evidence="5">
    <location>
        <begin position="206"/>
        <end position="221"/>
    </location>
</feature>
<dbReference type="PANTHER" id="PTHR47792:SF1">
    <property type="entry name" value="PROTEIN SOK2-RELATED"/>
    <property type="match status" value="1"/>
</dbReference>
<dbReference type="InterPro" id="IPR018004">
    <property type="entry name" value="KilA/APSES_HTH"/>
</dbReference>
<organism evidence="7 8">
    <name type="scientific">Helicostylum pulchrum</name>
    <dbReference type="NCBI Taxonomy" id="562976"/>
    <lineage>
        <taxon>Eukaryota</taxon>
        <taxon>Fungi</taxon>
        <taxon>Fungi incertae sedis</taxon>
        <taxon>Mucoromycota</taxon>
        <taxon>Mucoromycotina</taxon>
        <taxon>Mucoromycetes</taxon>
        <taxon>Mucorales</taxon>
        <taxon>Mucorineae</taxon>
        <taxon>Mucoraceae</taxon>
        <taxon>Helicostylum</taxon>
    </lineage>
</organism>
<protein>
    <recommendedName>
        <fullName evidence="6">HTH APSES-type domain-containing protein</fullName>
    </recommendedName>
</protein>
<evidence type="ECO:0000256" key="2">
    <source>
        <dbReference type="ARBA" id="ARBA00023015"/>
    </source>
</evidence>
<feature type="region of interest" description="Disordered" evidence="5">
    <location>
        <begin position="142"/>
        <end position="166"/>
    </location>
</feature>
<proteinExistence type="inferred from homology"/>
<dbReference type="SUPFAM" id="SSF54616">
    <property type="entry name" value="DNA-binding domain of Mlu1-box binding protein MBP1"/>
    <property type="match status" value="1"/>
</dbReference>
<feature type="region of interest" description="Disordered" evidence="5">
    <location>
        <begin position="193"/>
        <end position="233"/>
    </location>
</feature>
<feature type="compositionally biased region" description="Basic residues" evidence="5">
    <location>
        <begin position="193"/>
        <end position="205"/>
    </location>
</feature>
<evidence type="ECO:0000313" key="8">
    <source>
        <dbReference type="Proteomes" id="UP001476247"/>
    </source>
</evidence>
<dbReference type="SMART" id="SM01252">
    <property type="entry name" value="KilA-N"/>
    <property type="match status" value="1"/>
</dbReference>
<feature type="compositionally biased region" description="Polar residues" evidence="5">
    <location>
        <begin position="142"/>
        <end position="155"/>
    </location>
</feature>
<dbReference type="InterPro" id="IPR003163">
    <property type="entry name" value="Tscrpt_reg_HTH_APSES-type"/>
</dbReference>
<reference evidence="7 8" key="1">
    <citation type="submission" date="2024-04" db="EMBL/GenBank/DDBJ databases">
        <title>genome sequences of Mucor flavus KT1a and Helicostylum pulchrum KT1b strains isolation_sourced from the surface of a dry-aged beef.</title>
        <authorList>
            <person name="Toyotome T."/>
            <person name="Hosono M."/>
            <person name="Torimaru M."/>
            <person name="Fukuda K."/>
            <person name="Mikami N."/>
        </authorList>
    </citation>
    <scope>NUCLEOTIDE SEQUENCE [LARGE SCALE GENOMIC DNA]</scope>
    <source>
        <strain evidence="7 8">KT1b</strain>
    </source>
</reference>
<evidence type="ECO:0000256" key="5">
    <source>
        <dbReference type="SAM" id="MobiDB-lite"/>
    </source>
</evidence>
<dbReference type="InterPro" id="IPR036887">
    <property type="entry name" value="HTH_APSES_sf"/>
</dbReference>
<comment type="caution">
    <text evidence="7">The sequence shown here is derived from an EMBL/GenBank/DDBJ whole genome shotgun (WGS) entry which is preliminary data.</text>
</comment>
<feature type="region of interest" description="Disordered" evidence="5">
    <location>
        <begin position="353"/>
        <end position="385"/>
    </location>
</feature>
<feature type="compositionally biased region" description="Polar residues" evidence="5">
    <location>
        <begin position="321"/>
        <end position="335"/>
    </location>
</feature>